<reference evidence="1" key="1">
    <citation type="submission" date="2021-01" db="EMBL/GenBank/DDBJ databases">
        <authorList>
            <person name="Kaushik A."/>
        </authorList>
    </citation>
    <scope>NUCLEOTIDE SEQUENCE</scope>
    <source>
        <strain evidence="1">AG6-10EEA</strain>
    </source>
</reference>
<sequence>MNSPVLTRPYTPDRGSQSKDQLYIWCDRVRMGHIQFVTSSSRDARGQQQYEAVPIFPQVIDLGMHYTGLGWSQQEAHQVSLSRIPWNEFPLNPNSVHYSFEQRRDGSVVAKPCLVRYGEYVHLTSIVGWGASRAKAEEMAAELLLRTGYCFFN</sequence>
<comment type="caution">
    <text evidence="1">The sequence shown here is derived from an EMBL/GenBank/DDBJ whole genome shotgun (WGS) entry which is preliminary data.</text>
</comment>
<evidence type="ECO:0000313" key="1">
    <source>
        <dbReference type="EMBL" id="CAE6439894.1"/>
    </source>
</evidence>
<organism evidence="1 2">
    <name type="scientific">Rhizoctonia solani</name>
    <dbReference type="NCBI Taxonomy" id="456999"/>
    <lineage>
        <taxon>Eukaryota</taxon>
        <taxon>Fungi</taxon>
        <taxon>Dikarya</taxon>
        <taxon>Basidiomycota</taxon>
        <taxon>Agaricomycotina</taxon>
        <taxon>Agaricomycetes</taxon>
        <taxon>Cantharellales</taxon>
        <taxon>Ceratobasidiaceae</taxon>
        <taxon>Rhizoctonia</taxon>
    </lineage>
</organism>
<name>A0A8H2Y199_9AGAM</name>
<proteinExistence type="predicted"/>
<dbReference type="AlphaFoldDB" id="A0A8H2Y199"/>
<protein>
    <submittedName>
        <fullName evidence="1">Uncharacterized protein</fullName>
    </submittedName>
</protein>
<dbReference type="EMBL" id="CAJMXA010000694">
    <property type="protein sequence ID" value="CAE6439894.1"/>
    <property type="molecule type" value="Genomic_DNA"/>
</dbReference>
<gene>
    <name evidence="1" type="ORF">RDB_LOCUS35568</name>
</gene>
<evidence type="ECO:0000313" key="2">
    <source>
        <dbReference type="Proteomes" id="UP000663853"/>
    </source>
</evidence>
<accession>A0A8H2Y199</accession>
<dbReference type="Proteomes" id="UP000663853">
    <property type="component" value="Unassembled WGS sequence"/>
</dbReference>